<dbReference type="PANTHER" id="PTHR45436:SF5">
    <property type="entry name" value="SENSOR HISTIDINE KINASE TRCS"/>
    <property type="match status" value="1"/>
</dbReference>
<evidence type="ECO:0000256" key="4">
    <source>
        <dbReference type="ARBA" id="ARBA00022553"/>
    </source>
</evidence>
<dbReference type="RefSeq" id="WP_378066715.1">
    <property type="nucleotide sequence ID" value="NZ_JBHSBL010000012.1"/>
</dbReference>
<feature type="domain" description="HAMP" evidence="13">
    <location>
        <begin position="84"/>
        <end position="137"/>
    </location>
</feature>
<keyword evidence="15" id="KW-1185">Reference proteome</keyword>
<dbReference type="InterPro" id="IPR003660">
    <property type="entry name" value="HAMP_dom"/>
</dbReference>
<feature type="transmembrane region" description="Helical" evidence="11">
    <location>
        <begin position="64"/>
        <end position="87"/>
    </location>
</feature>
<reference evidence="15" key="1">
    <citation type="journal article" date="2019" name="Int. J. Syst. Evol. Microbiol.">
        <title>The Global Catalogue of Microorganisms (GCM) 10K type strain sequencing project: providing services to taxonomists for standard genome sequencing and annotation.</title>
        <authorList>
            <consortium name="The Broad Institute Genomics Platform"/>
            <consortium name="The Broad Institute Genome Sequencing Center for Infectious Disease"/>
            <person name="Wu L."/>
            <person name="Ma J."/>
        </authorList>
    </citation>
    <scope>NUCLEOTIDE SEQUENCE [LARGE SCALE GENOMIC DNA]</scope>
    <source>
        <strain evidence="15">TBRC 5832</strain>
    </source>
</reference>
<evidence type="ECO:0000256" key="7">
    <source>
        <dbReference type="ARBA" id="ARBA00022777"/>
    </source>
</evidence>
<dbReference type="PROSITE" id="PS50109">
    <property type="entry name" value="HIS_KIN"/>
    <property type="match status" value="1"/>
</dbReference>
<accession>A0ABV8INF6</accession>
<dbReference type="GO" id="GO:0005524">
    <property type="term" value="F:ATP binding"/>
    <property type="evidence" value="ECO:0007669"/>
    <property type="project" value="UniProtKB-KW"/>
</dbReference>
<evidence type="ECO:0000256" key="9">
    <source>
        <dbReference type="ARBA" id="ARBA00023012"/>
    </source>
</evidence>
<evidence type="ECO:0000256" key="5">
    <source>
        <dbReference type="ARBA" id="ARBA00022679"/>
    </source>
</evidence>
<dbReference type="SUPFAM" id="SSF55874">
    <property type="entry name" value="ATPase domain of HSP90 chaperone/DNA topoisomerase II/histidine kinase"/>
    <property type="match status" value="1"/>
</dbReference>
<comment type="catalytic activity">
    <reaction evidence="1">
        <text>ATP + protein L-histidine = ADP + protein N-phospho-L-histidine.</text>
        <dbReference type="EC" id="2.7.13.3"/>
    </reaction>
</comment>
<keyword evidence="6 11" id="KW-0812">Transmembrane</keyword>
<evidence type="ECO:0000256" key="10">
    <source>
        <dbReference type="ARBA" id="ARBA00023136"/>
    </source>
</evidence>
<dbReference type="InterPro" id="IPR036097">
    <property type="entry name" value="HisK_dim/P_sf"/>
</dbReference>
<dbReference type="SUPFAM" id="SSF47384">
    <property type="entry name" value="Homodimeric domain of signal transducing histidine kinase"/>
    <property type="match status" value="1"/>
</dbReference>
<dbReference type="Pfam" id="PF00512">
    <property type="entry name" value="HisKA"/>
    <property type="match status" value="1"/>
</dbReference>
<evidence type="ECO:0000256" key="3">
    <source>
        <dbReference type="ARBA" id="ARBA00012438"/>
    </source>
</evidence>
<evidence type="ECO:0000313" key="14">
    <source>
        <dbReference type="EMBL" id="MFC4065737.1"/>
    </source>
</evidence>
<dbReference type="PROSITE" id="PS50885">
    <property type="entry name" value="HAMP"/>
    <property type="match status" value="1"/>
</dbReference>
<dbReference type="PRINTS" id="PR00344">
    <property type="entry name" value="BCTRLSENSOR"/>
</dbReference>
<dbReference type="Pfam" id="PF02518">
    <property type="entry name" value="HATPase_c"/>
    <property type="match status" value="1"/>
</dbReference>
<dbReference type="InterPro" id="IPR036890">
    <property type="entry name" value="HATPase_C_sf"/>
</dbReference>
<evidence type="ECO:0000259" key="13">
    <source>
        <dbReference type="PROSITE" id="PS50885"/>
    </source>
</evidence>
<evidence type="ECO:0000256" key="6">
    <source>
        <dbReference type="ARBA" id="ARBA00022692"/>
    </source>
</evidence>
<keyword evidence="7" id="KW-0418">Kinase</keyword>
<dbReference type="InterPro" id="IPR005467">
    <property type="entry name" value="His_kinase_dom"/>
</dbReference>
<evidence type="ECO:0000256" key="1">
    <source>
        <dbReference type="ARBA" id="ARBA00000085"/>
    </source>
</evidence>
<protein>
    <recommendedName>
        <fullName evidence="3">histidine kinase</fullName>
        <ecNumber evidence="3">2.7.13.3</ecNumber>
    </recommendedName>
</protein>
<evidence type="ECO:0000259" key="12">
    <source>
        <dbReference type="PROSITE" id="PS50109"/>
    </source>
</evidence>
<keyword evidence="14" id="KW-0547">Nucleotide-binding</keyword>
<evidence type="ECO:0000256" key="8">
    <source>
        <dbReference type="ARBA" id="ARBA00022989"/>
    </source>
</evidence>
<dbReference type="EMBL" id="JBHSBL010000012">
    <property type="protein sequence ID" value="MFC4065737.1"/>
    <property type="molecule type" value="Genomic_DNA"/>
</dbReference>
<dbReference type="SMART" id="SM00388">
    <property type="entry name" value="HisKA"/>
    <property type="match status" value="1"/>
</dbReference>
<keyword evidence="8 11" id="KW-1133">Transmembrane helix</keyword>
<keyword evidence="10 11" id="KW-0472">Membrane</keyword>
<dbReference type="SMART" id="SM00304">
    <property type="entry name" value="HAMP"/>
    <property type="match status" value="1"/>
</dbReference>
<proteinExistence type="predicted"/>
<keyword evidence="5" id="KW-0808">Transferase</keyword>
<evidence type="ECO:0000256" key="2">
    <source>
        <dbReference type="ARBA" id="ARBA00004236"/>
    </source>
</evidence>
<dbReference type="EC" id="2.7.13.3" evidence="3"/>
<gene>
    <name evidence="14" type="ORF">ACFO0C_12415</name>
</gene>
<dbReference type="Gene3D" id="3.30.565.10">
    <property type="entry name" value="Histidine kinase-like ATPase, C-terminal domain"/>
    <property type="match status" value="1"/>
</dbReference>
<dbReference type="SMART" id="SM00387">
    <property type="entry name" value="HATPase_c"/>
    <property type="match status" value="1"/>
</dbReference>
<dbReference type="PANTHER" id="PTHR45436">
    <property type="entry name" value="SENSOR HISTIDINE KINASE YKOH"/>
    <property type="match status" value="1"/>
</dbReference>
<dbReference type="Gene3D" id="1.10.287.130">
    <property type="match status" value="1"/>
</dbReference>
<comment type="caution">
    <text evidence="14">The sequence shown here is derived from an EMBL/GenBank/DDBJ whole genome shotgun (WGS) entry which is preliminary data.</text>
</comment>
<evidence type="ECO:0000313" key="15">
    <source>
        <dbReference type="Proteomes" id="UP001595867"/>
    </source>
</evidence>
<evidence type="ECO:0000256" key="11">
    <source>
        <dbReference type="SAM" id="Phobius"/>
    </source>
</evidence>
<dbReference type="Proteomes" id="UP001595867">
    <property type="component" value="Unassembled WGS sequence"/>
</dbReference>
<keyword evidence="14" id="KW-0067">ATP-binding</keyword>
<dbReference type="InterPro" id="IPR003661">
    <property type="entry name" value="HisK_dim/P_dom"/>
</dbReference>
<keyword evidence="9" id="KW-0902">Two-component regulatory system</keyword>
<dbReference type="InterPro" id="IPR004358">
    <property type="entry name" value="Sig_transdc_His_kin-like_C"/>
</dbReference>
<dbReference type="CDD" id="cd00082">
    <property type="entry name" value="HisKA"/>
    <property type="match status" value="1"/>
</dbReference>
<dbReference type="InterPro" id="IPR050428">
    <property type="entry name" value="TCS_sensor_his_kinase"/>
</dbReference>
<dbReference type="Gene3D" id="6.10.340.10">
    <property type="match status" value="1"/>
</dbReference>
<dbReference type="Pfam" id="PF00672">
    <property type="entry name" value="HAMP"/>
    <property type="match status" value="1"/>
</dbReference>
<sequence>MTALAPGRRALIVSGFAFLAGVAATTLLELLHLWLRLAGTAICGAAAQRGAICRSIAEHEGWQVLLALTVTLAGLLVVARVGARWILDPFRRLVPAIARVGPQNLGYRINAGDGPEEITEVARAIDAMMDRIVMGYEAQRHFAANAAHELRTPLAVQRTLIEVGLGRATTPDKLDLLATQLLATNERNERLIEGLLVLSECDRGLAARVPVRLDTVVGTVLDDYETRAAEAGVAITRTLAERTVRGERVLLERLVNNLVQNAIKYNRPGGTITVEVGVRPALSIANTGDDVPPDAVVGLFEPFRRLSGTRIDHSGGAGLGLAIVRAIVRAHDGVISAHSTGRDGLRVEVSFGDSTE</sequence>
<name>A0ABV8INF6_9ACTN</name>
<keyword evidence="4" id="KW-0597">Phosphoprotein</keyword>
<organism evidence="14 15">
    <name type="scientific">Actinoplanes subglobosus</name>
    <dbReference type="NCBI Taxonomy" id="1547892"/>
    <lineage>
        <taxon>Bacteria</taxon>
        <taxon>Bacillati</taxon>
        <taxon>Actinomycetota</taxon>
        <taxon>Actinomycetes</taxon>
        <taxon>Micromonosporales</taxon>
        <taxon>Micromonosporaceae</taxon>
        <taxon>Actinoplanes</taxon>
    </lineage>
</organism>
<dbReference type="SUPFAM" id="SSF158472">
    <property type="entry name" value="HAMP domain-like"/>
    <property type="match status" value="1"/>
</dbReference>
<comment type="subcellular location">
    <subcellularLocation>
        <location evidence="2">Cell membrane</location>
    </subcellularLocation>
</comment>
<feature type="domain" description="Histidine kinase" evidence="12">
    <location>
        <begin position="145"/>
        <end position="355"/>
    </location>
</feature>
<dbReference type="InterPro" id="IPR003594">
    <property type="entry name" value="HATPase_dom"/>
</dbReference>